<dbReference type="PATRIC" id="fig|1187852.3.peg.1811"/>
<dbReference type="RefSeq" id="WP_048452953.1">
    <property type="nucleotide sequence ID" value="NZ_JBNNPJ010000041.1"/>
</dbReference>
<dbReference type="Proteomes" id="UP000036449">
    <property type="component" value="Unassembled WGS sequence"/>
</dbReference>
<gene>
    <name evidence="5" type="ORF">VQ03_21565</name>
</gene>
<protein>
    <recommendedName>
        <fullName evidence="4">HTH crp-type domain-containing protein</fullName>
    </recommendedName>
</protein>
<reference evidence="5 6" key="1">
    <citation type="submission" date="2015-03" db="EMBL/GenBank/DDBJ databases">
        <title>Genome sequencing of Methylobacterium tarhaniae DSM 25844.</title>
        <authorList>
            <person name="Chaudhry V."/>
            <person name="Patil P.B."/>
        </authorList>
    </citation>
    <scope>NUCLEOTIDE SEQUENCE [LARGE SCALE GENOMIC DNA]</scope>
    <source>
        <strain evidence="5 6">DSM 25844</strain>
    </source>
</reference>
<feature type="domain" description="HTH crp-type" evidence="4">
    <location>
        <begin position="149"/>
        <end position="222"/>
    </location>
</feature>
<organism evidence="5 6">
    <name type="scientific">Methylobacterium tarhaniae</name>
    <dbReference type="NCBI Taxonomy" id="1187852"/>
    <lineage>
        <taxon>Bacteria</taxon>
        <taxon>Pseudomonadati</taxon>
        <taxon>Pseudomonadota</taxon>
        <taxon>Alphaproteobacteria</taxon>
        <taxon>Hyphomicrobiales</taxon>
        <taxon>Methylobacteriaceae</taxon>
        <taxon>Methylobacterium</taxon>
    </lineage>
</organism>
<dbReference type="GO" id="GO:0006355">
    <property type="term" value="P:regulation of DNA-templated transcription"/>
    <property type="evidence" value="ECO:0007669"/>
    <property type="project" value="InterPro"/>
</dbReference>
<dbReference type="EMBL" id="LABZ01000161">
    <property type="protein sequence ID" value="KMO35584.1"/>
    <property type="molecule type" value="Genomic_DNA"/>
</dbReference>
<evidence type="ECO:0000256" key="3">
    <source>
        <dbReference type="ARBA" id="ARBA00023163"/>
    </source>
</evidence>
<proteinExistence type="predicted"/>
<name>A0A0J6SPJ0_9HYPH</name>
<dbReference type="Pfam" id="PF13545">
    <property type="entry name" value="HTH_Crp_2"/>
    <property type="match status" value="1"/>
</dbReference>
<dbReference type="GO" id="GO:0003677">
    <property type="term" value="F:DNA binding"/>
    <property type="evidence" value="ECO:0007669"/>
    <property type="project" value="UniProtKB-KW"/>
</dbReference>
<evidence type="ECO:0000256" key="1">
    <source>
        <dbReference type="ARBA" id="ARBA00023015"/>
    </source>
</evidence>
<dbReference type="SUPFAM" id="SSF46785">
    <property type="entry name" value="Winged helix' DNA-binding domain"/>
    <property type="match status" value="1"/>
</dbReference>
<keyword evidence="6" id="KW-1185">Reference proteome</keyword>
<evidence type="ECO:0000313" key="6">
    <source>
        <dbReference type="Proteomes" id="UP000036449"/>
    </source>
</evidence>
<evidence type="ECO:0000313" key="5">
    <source>
        <dbReference type="EMBL" id="KMO35584.1"/>
    </source>
</evidence>
<accession>A0A0J6SPJ0</accession>
<dbReference type="AlphaFoldDB" id="A0A0J6SPJ0"/>
<comment type="caution">
    <text evidence="5">The sequence shown here is derived from an EMBL/GenBank/DDBJ whole genome shotgun (WGS) entry which is preliminary data.</text>
</comment>
<keyword evidence="2" id="KW-0238">DNA-binding</keyword>
<dbReference type="InterPro" id="IPR036390">
    <property type="entry name" value="WH_DNA-bd_sf"/>
</dbReference>
<dbReference type="Gene3D" id="1.10.10.10">
    <property type="entry name" value="Winged helix-like DNA-binding domain superfamily/Winged helix DNA-binding domain"/>
    <property type="match status" value="1"/>
</dbReference>
<evidence type="ECO:0000256" key="2">
    <source>
        <dbReference type="ARBA" id="ARBA00023125"/>
    </source>
</evidence>
<dbReference type="InterPro" id="IPR018490">
    <property type="entry name" value="cNMP-bd_dom_sf"/>
</dbReference>
<evidence type="ECO:0000259" key="4">
    <source>
        <dbReference type="Pfam" id="PF13545"/>
    </source>
</evidence>
<keyword evidence="3" id="KW-0804">Transcription</keyword>
<dbReference type="InterPro" id="IPR012318">
    <property type="entry name" value="HTH_CRP"/>
</dbReference>
<dbReference type="SUPFAM" id="SSF51206">
    <property type="entry name" value="cAMP-binding domain-like"/>
    <property type="match status" value="1"/>
</dbReference>
<dbReference type="OrthoDB" id="7584044at2"/>
<dbReference type="InterPro" id="IPR036388">
    <property type="entry name" value="WH-like_DNA-bd_sf"/>
</dbReference>
<dbReference type="InterPro" id="IPR014710">
    <property type="entry name" value="RmlC-like_jellyroll"/>
</dbReference>
<sequence length="234" mass="27198">MVHNVLIRRLEHAGPLSEAERDALRQLTLKPYCINSREDIDYKRSYHAVPLIMSGIACRYKLRPEGQRRIVHFLLPGDFYDLHASAHFASDWHLGALTRCCVVDVHRQTIESLSAQHAGIARALWWATFVELETEREWLFNDSRPADKRLGHLFCELFVRLQMIGLTSDDSCELRLTQIDLADATAVSFVHMNRIIQSLRSNNLIYYQRGQMRIPDFKRLSEFSEFDPSFLHVS</sequence>
<keyword evidence="1" id="KW-0805">Transcription regulation</keyword>
<dbReference type="Gene3D" id="2.60.120.10">
    <property type="entry name" value="Jelly Rolls"/>
    <property type="match status" value="1"/>
</dbReference>